<evidence type="ECO:0000256" key="4">
    <source>
        <dbReference type="ARBA" id="ARBA00022737"/>
    </source>
</evidence>
<gene>
    <name evidence="10" type="ORF">CRX53_07365</name>
</gene>
<feature type="domain" description="Cadherin" evidence="9">
    <location>
        <begin position="1170"/>
        <end position="1270"/>
    </location>
</feature>
<dbReference type="Pfam" id="PF13205">
    <property type="entry name" value="Big_5"/>
    <property type="match status" value="1"/>
</dbReference>
<name>A0A855EIJ1_9ENTR</name>
<feature type="domain" description="Cadherin" evidence="9">
    <location>
        <begin position="1271"/>
        <end position="1371"/>
    </location>
</feature>
<dbReference type="Pfam" id="PF00028">
    <property type="entry name" value="Cadherin"/>
    <property type="match status" value="16"/>
</dbReference>
<keyword evidence="2" id="KW-0812">Transmembrane</keyword>
<dbReference type="InterPro" id="IPR014755">
    <property type="entry name" value="Cu-Rt/internalin_Ig-like"/>
</dbReference>
<feature type="domain" description="Cadherin" evidence="9">
    <location>
        <begin position="564"/>
        <end position="664"/>
    </location>
</feature>
<feature type="domain" description="Cadherin" evidence="9">
    <location>
        <begin position="1675"/>
        <end position="1775"/>
    </location>
</feature>
<organism evidence="10 11">
    <name type="scientific">Leclercia adecarboxylata</name>
    <dbReference type="NCBI Taxonomy" id="83655"/>
    <lineage>
        <taxon>Bacteria</taxon>
        <taxon>Pseudomonadati</taxon>
        <taxon>Pseudomonadota</taxon>
        <taxon>Gammaproteobacteria</taxon>
        <taxon>Enterobacterales</taxon>
        <taxon>Enterobacteriaceae</taxon>
        <taxon>Leclercia</taxon>
    </lineage>
</organism>
<keyword evidence="3" id="KW-0732">Signal</keyword>
<dbReference type="Gene3D" id="2.60.40.60">
    <property type="entry name" value="Cadherins"/>
    <property type="match status" value="18"/>
</dbReference>
<feature type="domain" description="Cadherin" evidence="9">
    <location>
        <begin position="665"/>
        <end position="765"/>
    </location>
</feature>
<dbReference type="GO" id="GO:0007156">
    <property type="term" value="P:homophilic cell adhesion via plasma membrane adhesion molecules"/>
    <property type="evidence" value="ECO:0007669"/>
    <property type="project" value="InterPro"/>
</dbReference>
<evidence type="ECO:0000313" key="11">
    <source>
        <dbReference type="Proteomes" id="UP000222768"/>
    </source>
</evidence>
<keyword evidence="6" id="KW-0130">Cell adhesion</keyword>
<keyword evidence="8" id="KW-0472">Membrane</keyword>
<dbReference type="PANTHER" id="PTHR24025">
    <property type="entry name" value="DESMOGLEIN FAMILY MEMBER"/>
    <property type="match status" value="1"/>
</dbReference>
<dbReference type="PRINTS" id="PR00205">
    <property type="entry name" value="CADHERIN"/>
</dbReference>
<proteinExistence type="predicted"/>
<dbReference type="GO" id="GO:0005509">
    <property type="term" value="F:calcium ion binding"/>
    <property type="evidence" value="ECO:0007669"/>
    <property type="project" value="InterPro"/>
</dbReference>
<evidence type="ECO:0000256" key="7">
    <source>
        <dbReference type="ARBA" id="ARBA00022989"/>
    </source>
</evidence>
<evidence type="ECO:0000256" key="6">
    <source>
        <dbReference type="ARBA" id="ARBA00022889"/>
    </source>
</evidence>
<evidence type="ECO:0000313" key="10">
    <source>
        <dbReference type="EMBL" id="PHH03803.1"/>
    </source>
</evidence>
<dbReference type="NCBIfam" id="NF041940">
    <property type="entry name" value="choice_anch_X"/>
    <property type="match status" value="1"/>
</dbReference>
<evidence type="ECO:0000256" key="8">
    <source>
        <dbReference type="ARBA" id="ARBA00023136"/>
    </source>
</evidence>
<comment type="caution">
    <text evidence="10">The sequence shown here is derived from an EMBL/GenBank/DDBJ whole genome shotgun (WGS) entry which is preliminary data.</text>
</comment>
<evidence type="ECO:0000256" key="1">
    <source>
        <dbReference type="ARBA" id="ARBA00004370"/>
    </source>
</evidence>
<feature type="domain" description="Cadherin" evidence="9">
    <location>
        <begin position="867"/>
        <end position="967"/>
    </location>
</feature>
<comment type="subcellular location">
    <subcellularLocation>
        <location evidence="1">Membrane</location>
    </subcellularLocation>
</comment>
<keyword evidence="5" id="KW-0106">Calcium</keyword>
<feature type="domain" description="Cadherin" evidence="9">
    <location>
        <begin position="1473"/>
        <end position="1573"/>
    </location>
</feature>
<keyword evidence="4" id="KW-0677">Repeat</keyword>
<dbReference type="InterPro" id="IPR050971">
    <property type="entry name" value="Cadherin-domain_protein"/>
</dbReference>
<dbReference type="Gene3D" id="2.60.40.1220">
    <property type="match status" value="1"/>
</dbReference>
<dbReference type="PROSITE" id="PS50268">
    <property type="entry name" value="CADHERIN_2"/>
    <property type="match status" value="17"/>
</dbReference>
<dbReference type="CDD" id="cd11304">
    <property type="entry name" value="Cadherin_repeat"/>
    <property type="match status" value="18"/>
</dbReference>
<dbReference type="InterPro" id="IPR002126">
    <property type="entry name" value="Cadherin-like_dom"/>
</dbReference>
<feature type="domain" description="Cadherin" evidence="9">
    <location>
        <begin position="766"/>
        <end position="866"/>
    </location>
</feature>
<feature type="domain" description="Cadherin" evidence="9">
    <location>
        <begin position="1574"/>
        <end position="1674"/>
    </location>
</feature>
<sequence length="3785" mass="381997">MTPQVVVATRFSCSPQLDITHTMNSETQMKPRQYTLNTGKTRITLQAGQTNIHKAAPGETYRVLKRQGENDQEKLADDVVASRHGQDLQLDYADGTSLTLQDWFTQSDTSVTLPADGTSTQVMTPASTEGAALADGSHVFYAHGSPDALASMTSGHPGLDHILSGLQNGTAGSGHPMTYLPQSHSYAGYLAGALGLGGVVGVAVASGHSGGDNGGKHDNGGGEPAVENAVQLNFVGGPALSSNDLNVEIYQADGKTLIGTGTLGPNGSVTVSAGSYSGVVIVKLVNSGGAADYLDEATGAGKDLSAQLWSMGVISGDNSTLVLNINVLTTLAYTKAQEAMGGTPDSPATLNATQVADTSAAISNLLGVDDILNTTVVATNGGSYDATDGLSAGEKYGLLLAAFSGAEANAGASTQTILDTVTAGITLGSSSSLSDGVQSLLIKGAAAATDTSSGLSLIIDTHAPVFSSSSTASVDENIGAGQVVWTAVATDPSPFTYSLSTTGDSALFSINAATGAVTLSGNPDFESKASYSFTVVATDAAGNASSQAVTLAVNNLDEVAPVITSGTTATAIDENSGAGQVIYTATATDTADISGGVTFSLKAGSDTGLTIDPVTGAVTLSGNPDFERQASYSFTVVATDAAGNHSSQAVTLGINNLDEVAPVITSGTIATAINENSGAGQIVYTATATDTADISGGVTFSLQPGSDAGLTINPVTGAVTLTGNPDFENKASYSFTVVATDAAGNHSSQAVTLAVNNLDEVAPVITSGTTATAINENSGAGQVIYTATATDTADISGGVTFSLQPGSDAGLTINPITGAVTLTGNPDFESKASYSFTVVATDAAGNHSSQAVTLGINNLDEVAPTITSGTTATAINENSGAGQVIYTATATDNADISGGVTFSLKAGSDAGLTIDPVTGAVTLTGNPDFENKASYSFTVVATDAAGNHSSQTVTLGINNLDEVAPTITSGTTATAINENSGAGQVIYTATATDTADISGGVTFSLKAGSDAGLTIDPVTGAVTLTGNPDFENKASYSFTVVATDAAGNHSSQVVTLAVNNLDEVAPTITSGTTATAINENSGAGQVIYTATATDNADISGGVTFSLKAGSDAGLTIDPVTGAVTLTGNPDFESKASYSFTVVATDAAGNHSSQVVTLAVNNLDEVAPTITSGTTATAINENSGAGQVIYTATVTDNADISGGVTFSLQAGSDAGLTINPVTGAVTLSGNPDFESKASYSFTVVATDAAGNHSSQVVTLAVNNLDEVAPTITSGTTATAIDENSGAGQVIYTATATDTADISGGVTFSLKAGSDAGLTIDPVTGAVTLSGNPDFESKASYSFTVVATDAAGNHSSQVVTLGINNLDEVAPTITSGITATAIDENSGAGQVIYTATATDTADISGGVTFSLKAGSDAGLTIDPVTGAVILTGNPDFENKASYSFTVVATDAAGNHSSQAVTLAVNNLDEVAPTITSSNIATAINENSGAGQVIYTATATDNADISGGVTFSLKAGSDAGLTIDPISGAVTLTGNPDFENKASYSFTVVATDAAGNHSSQAVTLGINNLDEVAPTITSGTTATAINENSGAGQVIYTATATDTADISGGVTFSLKAGSDAGLTIDPVTGAVTLTGNPDFESKASYSFTVVATDAAGNHSSQAVTLGINNLDEVAPVITSGTIATAIDENSGAGQVIYTATATDTADISGGVTFSLQPGSDAGLTIDPVTGAVTLSGNPDFESKVSYSFTVVATDAAGNHSSQTVTLAVNNLDEVAPTITSGTIATAIDENSGAGQVIYTATATDNADISGGVTFSLQPGSDAGLTIDPITGAVTLTGNPDFESKASYSFTVVATDAAGNHSSQAVTLTVNNLDEVAPTITSGTTATAINENSGAGQIVYTATATDTADISGGVTFSLQPGSDAGLTINPVTGAVTLTGNPDFESKASYSFTVVATDAAGNHSSQAVTLGINNFDEVAPSFTTGNSSDSYASATVNVAENTAASTAIYTAQANDNDAADGGEHVTYSLADENGAADAQYFSIDAVTGAVTFKSNPDYEGAHAPAYTFAVVATDAAGHTTRQTVTVNVTDVDEIAPTVTLDGSSTGPVMLNPASLNTYLNGYDTTALGDGTFLVTWASNNNGNLGIYAQRLSAQGVAMGDPVQLASGATYTVMSSSDSILSVTALNDAGAYAVAWIGKDGTSSYSSIFTQSFNADGTPLSAAAQLDGAASAHDLAPQIATLADGGYIVSWSISSGGIYVQRFDDTGVAVGNTVPLAVSGSSGNASPQVSVLDNGSYVVTWQGYTTGDYHIYVQQFDATGNGTTPVMLDATTGNSNNYESQPQITALTNGGYVVTWSGYNYSGSNYNSSTYVQQFDATGTRVGSIVELDGSSNANNGGNYTYPYVAALADGGYAITWMEYDNSNGYYDYKVYVQQFSAGGSKVGDAVQLDAPHNSTSNDRDQFPRITALGDGGYAVTWMSIGSSNWDIYAQKFNASGVAVGDIVRLEASGGANDLYPQVTAVGADGEYMVTWYGYSPGSGVSGYHLYVQKFNADGSTYDNLVVLNHDGQATVQSTETGTVYLVNDNVVVSQLSDITGAASDQWASTAVIANTSASISAANLADGTYHAWAVDAAGNLSVISGRSVVVDNTVPVFTSATTAADITDSTVAGDTVYTAAATDAHGITYSLNDTQHFRINASTGVVTLISSPGQSSGAQFIVTAIDAAGNQTTQTVTYNVVDTTPPGVMLVSDADGVENSGEMVIVQSSEAGTVYLVSDSVTVTDLNSLTNAADNLVNSVAVAANVGTVLALNGLAEGTYHAYAVDASGNVSAISGSSVTVDNTAPVISGGATANGTSLTSGAAAGTQVYDANASDAHAITYSLDQDSLAWFDINAATGVVTLNSAAVAGSYNLVVTATDAAGNHSSQTVTVEVAPGNNLDGIPMVSGSTTDTSTEMTVNVGLEKLSNGYTVVEYMRQTGGDNLTGDPTGALYDGVVRVLDAGNNVVKTLDISIPAGYTLVDTQIKALANGGFVVAWSQVDALSWTDFSVHYAIYDNSGNLQSSDTLASPGSGVTIAAQSSANGGDFAIAYQTMGPGTDQQEAISVFHYNGSGSNFTPGTQTLIGGNDASQNFGGVASPAVQLMKFQLTPGVLTALSDGSYVLASEVYDWIGTPGQSATTTPIGAFIFKLDASGTLTSFDSGTTWQRVNWNDEQGSPTNVIAFDGGFAVFSQEYRTATWEVTLYNNNGTLITTNIQSNTVHNMGTQSYHAVDVGAMDKETHSGLAWYINGYLAASATAYDNGTDLVFVFPDGSGGLSQVTISKTTGELTSDVTDSGITVPQGGQLYNPRIVPDGAGGYDITYSVLFDSNPVDDDRIGYVVGDIYQIGLNAGPAPVLPTVTDAHIAITSTPGGADGMTYKVGDTVTAVWDNSASGDANTSAVTSVTMDFSQFGGSTSATAYDDGTHGDAIAGDGKFTAQYTVTAGALDHVAGRNVAVTVTAANHTSTTTADSTGLTVDSTAPVLTSSTPQDNGGSIATGANLTLTFSEDVLAGSGHITLVNESDSSQNKVIDITDSSQVSISGNTVTIDPTTDLAAGANYHVQIDSTALHDTAGNDYAGISSSAGLNFTTVSASTVDPSIVVFDLTTGQSSDHNGRVFDANTAYTIYIQVNSSYNSTLAGLDSNEMWSGAQNLGADDKIVLVGTGSDVQGRYGDPVMTMRHGGNSVNWLAGFSISFSSYNVAGVDASGKFSRDGNNVDLWNGTWTVNPNEDNGFAQAYLKEMPAGVLTSQGLAMP</sequence>
<reference evidence="11" key="1">
    <citation type="submission" date="2017-09" db="EMBL/GenBank/DDBJ databases">
        <title>FDA dAtabase for Regulatory Grade micrObial Sequences (FDA-ARGOS): Supporting development and validation of Infectious Disease Dx tests.</title>
        <authorList>
            <person name="Minogue T."/>
            <person name="Wolcott M."/>
            <person name="Wasieloski L."/>
            <person name="Aguilar W."/>
            <person name="Moore D."/>
            <person name="Tallon L."/>
            <person name="Sadzewicz L."/>
            <person name="Ott S."/>
            <person name="Zhao X."/>
            <person name="Nagaraj S."/>
            <person name="Vavikolanu K."/>
            <person name="Aluvathingal J."/>
            <person name="Nadendla S."/>
            <person name="Sichtig H."/>
        </authorList>
    </citation>
    <scope>NUCLEOTIDE SEQUENCE [LARGE SCALE GENOMIC DNA]</scope>
    <source>
        <strain evidence="11">FDAARGOS_404</strain>
    </source>
</reference>
<feature type="domain" description="Cadherin" evidence="9">
    <location>
        <begin position="466"/>
        <end position="563"/>
    </location>
</feature>
<dbReference type="InterPro" id="IPR015919">
    <property type="entry name" value="Cadherin-like_sf"/>
</dbReference>
<dbReference type="GO" id="GO:0016020">
    <property type="term" value="C:membrane"/>
    <property type="evidence" value="ECO:0007669"/>
    <property type="project" value="UniProtKB-SubCell"/>
</dbReference>
<dbReference type="SUPFAM" id="SSF49313">
    <property type="entry name" value="Cadherin-like"/>
    <property type="match status" value="18"/>
</dbReference>
<feature type="domain" description="Cadherin" evidence="9">
    <location>
        <begin position="1776"/>
        <end position="1876"/>
    </location>
</feature>
<protein>
    <recommendedName>
        <fullName evidence="9">Cadherin domain-containing protein</fullName>
    </recommendedName>
</protein>
<keyword evidence="7" id="KW-1133">Transmembrane helix</keyword>
<accession>A0A855EIJ1</accession>
<dbReference type="Proteomes" id="UP000222768">
    <property type="component" value="Unassembled WGS sequence"/>
</dbReference>
<dbReference type="PANTHER" id="PTHR24025:SF23">
    <property type="entry name" value="NEURAL-CADHERIN"/>
    <property type="match status" value="1"/>
</dbReference>
<dbReference type="EMBL" id="PDLK01000002">
    <property type="protein sequence ID" value="PHH03803.1"/>
    <property type="molecule type" value="Genomic_DNA"/>
</dbReference>
<evidence type="ECO:0000256" key="5">
    <source>
        <dbReference type="ARBA" id="ARBA00022837"/>
    </source>
</evidence>
<evidence type="ECO:0000259" key="9">
    <source>
        <dbReference type="PROSITE" id="PS50268"/>
    </source>
</evidence>
<dbReference type="SMART" id="SM00112">
    <property type="entry name" value="CA"/>
    <property type="match status" value="18"/>
</dbReference>
<dbReference type="GO" id="GO:0005911">
    <property type="term" value="C:cell-cell junction"/>
    <property type="evidence" value="ECO:0007669"/>
    <property type="project" value="TreeGrafter"/>
</dbReference>
<evidence type="ECO:0000256" key="2">
    <source>
        <dbReference type="ARBA" id="ARBA00022692"/>
    </source>
</evidence>
<feature type="domain" description="Cadherin" evidence="9">
    <location>
        <begin position="1877"/>
        <end position="1977"/>
    </location>
</feature>
<dbReference type="InterPro" id="IPR032812">
    <property type="entry name" value="SbsA_Ig"/>
</dbReference>
<feature type="domain" description="Cadherin" evidence="9">
    <location>
        <begin position="2847"/>
        <end position="2937"/>
    </location>
</feature>
<feature type="domain" description="Cadherin" evidence="9">
    <location>
        <begin position="1372"/>
        <end position="1472"/>
    </location>
</feature>
<evidence type="ECO:0000256" key="3">
    <source>
        <dbReference type="ARBA" id="ARBA00022729"/>
    </source>
</evidence>
<feature type="domain" description="Cadherin" evidence="9">
    <location>
        <begin position="968"/>
        <end position="1068"/>
    </location>
</feature>
<feature type="domain" description="Cadherin" evidence="9">
    <location>
        <begin position="1985"/>
        <end position="2093"/>
    </location>
</feature>
<feature type="domain" description="Cadherin" evidence="9">
    <location>
        <begin position="1069"/>
        <end position="1169"/>
    </location>
</feature>